<organism evidence="1 2">
    <name type="scientific">Acinetobacter tianfuensis</name>
    <dbReference type="NCBI Taxonomy" id="2419603"/>
    <lineage>
        <taxon>Bacteria</taxon>
        <taxon>Pseudomonadati</taxon>
        <taxon>Pseudomonadota</taxon>
        <taxon>Gammaproteobacteria</taxon>
        <taxon>Moraxellales</taxon>
        <taxon>Moraxellaceae</taxon>
        <taxon>Acinetobacter</taxon>
    </lineage>
</organism>
<gene>
    <name evidence="1" type="ORF">D7V32_03020</name>
</gene>
<reference evidence="1 2" key="1">
    <citation type="submission" date="2018-09" db="EMBL/GenBank/DDBJ databases">
        <title>The draft genome of Acinetobacter spp. strains.</title>
        <authorList>
            <person name="Qin J."/>
            <person name="Feng Y."/>
            <person name="Zong Z."/>
        </authorList>
    </citation>
    <scope>NUCLEOTIDE SEQUENCE [LARGE SCALE GENOMIC DNA]</scope>
    <source>
        <strain evidence="1 2">WCHAc060012</strain>
    </source>
</reference>
<sequence length="96" mass="10462">MKLFTALSFGIFFSIAQTGHTAAISKTANSKVTMPAEKTSLIEKALTQQKMDDKKRSDESLKAVTSFKTAPAQSFFASQNQSFSRFVQALFATNAS</sequence>
<dbReference type="Proteomes" id="UP000282388">
    <property type="component" value="Unassembled WGS sequence"/>
</dbReference>
<dbReference type="EMBL" id="RAXV01000004">
    <property type="protein sequence ID" value="RKG33456.1"/>
    <property type="molecule type" value="Genomic_DNA"/>
</dbReference>
<evidence type="ECO:0008006" key="3">
    <source>
        <dbReference type="Google" id="ProtNLM"/>
    </source>
</evidence>
<accession>A0A3A8EIZ9</accession>
<keyword evidence="2" id="KW-1185">Reference proteome</keyword>
<name>A0A3A8EIZ9_9GAMM</name>
<evidence type="ECO:0000313" key="2">
    <source>
        <dbReference type="Proteomes" id="UP000282388"/>
    </source>
</evidence>
<protein>
    <recommendedName>
        <fullName evidence="3">DUF4179 domain-containing protein</fullName>
    </recommendedName>
</protein>
<comment type="caution">
    <text evidence="1">The sequence shown here is derived from an EMBL/GenBank/DDBJ whole genome shotgun (WGS) entry which is preliminary data.</text>
</comment>
<dbReference type="RefSeq" id="WP_120401445.1">
    <property type="nucleotide sequence ID" value="NZ_RAXV01000004.1"/>
</dbReference>
<dbReference type="AlphaFoldDB" id="A0A3A8EIZ9"/>
<dbReference type="OrthoDB" id="6711284at2"/>
<proteinExistence type="predicted"/>
<evidence type="ECO:0000313" key="1">
    <source>
        <dbReference type="EMBL" id="RKG33456.1"/>
    </source>
</evidence>